<sequence length="288" mass="31880">MQGTPDHRFQYNGKEKQEALGLNWMDYGARYYDAQLGRWHAVDPAADLMRRHSTYNYAFDNPIRFIDPDGMVPEDCPNGDCRGLPDDAEVTQAETLTNKELYEYINSALEDLPGGGSIAFIEDSDLIEETYASLNDTEGGRASTGKLNKDDPYGFDDNVIISFKIVTEGNDERVNDGKYVSEKEVNTKNVRSREESSEISGGGQVSGKVKLVEPGVSLNGSSNTTTQRSKEEQGGLKNSSSKNAWNATARVEISVSVTGGGMIDRFRSGQKIIYSKPIRVTYRSKKDK</sequence>
<accession>A0A1G9W006</accession>
<evidence type="ECO:0000313" key="3">
    <source>
        <dbReference type="Proteomes" id="UP000198510"/>
    </source>
</evidence>
<dbReference type="AlphaFoldDB" id="A0A1G9W006"/>
<dbReference type="PANTHER" id="PTHR32305:SF15">
    <property type="entry name" value="PROTEIN RHSA-RELATED"/>
    <property type="match status" value="1"/>
</dbReference>
<feature type="compositionally biased region" description="Basic and acidic residues" evidence="1">
    <location>
        <begin position="177"/>
        <end position="196"/>
    </location>
</feature>
<feature type="region of interest" description="Disordered" evidence="1">
    <location>
        <begin position="177"/>
        <end position="243"/>
    </location>
</feature>
<dbReference type="NCBIfam" id="TIGR03696">
    <property type="entry name" value="Rhs_assc_core"/>
    <property type="match status" value="1"/>
</dbReference>
<protein>
    <submittedName>
        <fullName evidence="2">RHS repeat-associated core domain-containing protein</fullName>
    </submittedName>
</protein>
<proteinExistence type="predicted"/>
<evidence type="ECO:0000256" key="1">
    <source>
        <dbReference type="SAM" id="MobiDB-lite"/>
    </source>
</evidence>
<name>A0A1G9W006_9BACT</name>
<dbReference type="Proteomes" id="UP000198510">
    <property type="component" value="Unassembled WGS sequence"/>
</dbReference>
<feature type="compositionally biased region" description="Polar residues" evidence="1">
    <location>
        <begin position="218"/>
        <end position="227"/>
    </location>
</feature>
<keyword evidence="3" id="KW-1185">Reference proteome</keyword>
<dbReference type="InterPro" id="IPR022385">
    <property type="entry name" value="Rhs_assc_core"/>
</dbReference>
<dbReference type="Gene3D" id="2.180.10.10">
    <property type="entry name" value="RHS repeat-associated core"/>
    <property type="match status" value="1"/>
</dbReference>
<dbReference type="InterPro" id="IPR050708">
    <property type="entry name" value="T6SS_VgrG/RHS"/>
</dbReference>
<evidence type="ECO:0000313" key="2">
    <source>
        <dbReference type="EMBL" id="SDM77511.1"/>
    </source>
</evidence>
<dbReference type="EMBL" id="FNFO01000028">
    <property type="protein sequence ID" value="SDM77511.1"/>
    <property type="molecule type" value="Genomic_DNA"/>
</dbReference>
<dbReference type="PANTHER" id="PTHR32305">
    <property type="match status" value="1"/>
</dbReference>
<organism evidence="2 3">
    <name type="scientific">Catalinimonas alkaloidigena</name>
    <dbReference type="NCBI Taxonomy" id="1075417"/>
    <lineage>
        <taxon>Bacteria</taxon>
        <taxon>Pseudomonadati</taxon>
        <taxon>Bacteroidota</taxon>
        <taxon>Cytophagia</taxon>
        <taxon>Cytophagales</taxon>
        <taxon>Catalimonadaceae</taxon>
        <taxon>Catalinimonas</taxon>
    </lineage>
</organism>
<gene>
    <name evidence="2" type="ORF">SAMN05421823_1283</name>
</gene>
<reference evidence="2 3" key="1">
    <citation type="submission" date="2016-10" db="EMBL/GenBank/DDBJ databases">
        <authorList>
            <person name="de Groot N.N."/>
        </authorList>
    </citation>
    <scope>NUCLEOTIDE SEQUENCE [LARGE SCALE GENOMIC DNA]</scope>
    <source>
        <strain evidence="2 3">DSM 25186</strain>
    </source>
</reference>